<dbReference type="GO" id="GO:0046872">
    <property type="term" value="F:metal ion binding"/>
    <property type="evidence" value="ECO:0007669"/>
    <property type="project" value="UniProtKB-KW"/>
</dbReference>
<dbReference type="RefSeq" id="WP_126538645.1">
    <property type="nucleotide sequence ID" value="NZ_BSPM01000009.1"/>
</dbReference>
<feature type="signal peptide" evidence="5">
    <location>
        <begin position="1"/>
        <end position="21"/>
    </location>
</feature>
<evidence type="ECO:0000256" key="1">
    <source>
        <dbReference type="ARBA" id="ARBA00022617"/>
    </source>
</evidence>
<organism evidence="7 8">
    <name type="scientific">Oharaeibacter diazotrophicus</name>
    <dbReference type="NCBI Taxonomy" id="1920512"/>
    <lineage>
        <taxon>Bacteria</taxon>
        <taxon>Pseudomonadati</taxon>
        <taxon>Pseudomonadota</taxon>
        <taxon>Alphaproteobacteria</taxon>
        <taxon>Hyphomicrobiales</taxon>
        <taxon>Pleomorphomonadaceae</taxon>
        <taxon>Oharaeibacter</taxon>
    </lineage>
</organism>
<keyword evidence="2 4" id="KW-0479">Metal-binding</keyword>
<keyword evidence="3 4" id="KW-0408">Iron</keyword>
<evidence type="ECO:0000259" key="6">
    <source>
        <dbReference type="PROSITE" id="PS51007"/>
    </source>
</evidence>
<dbReference type="EMBL" id="SNXY01000009">
    <property type="protein sequence ID" value="TDP83580.1"/>
    <property type="molecule type" value="Genomic_DNA"/>
</dbReference>
<evidence type="ECO:0000313" key="8">
    <source>
        <dbReference type="Proteomes" id="UP000294547"/>
    </source>
</evidence>
<dbReference type="AlphaFoldDB" id="A0A4R6RBR8"/>
<dbReference type="OrthoDB" id="9811281at2"/>
<keyword evidence="8" id="KW-1185">Reference proteome</keyword>
<dbReference type="Proteomes" id="UP000294547">
    <property type="component" value="Unassembled WGS sequence"/>
</dbReference>
<sequence length="149" mass="15554">MRAGGLLVAAALAAVAVPAVAGERLPRTNYILRCSGCHGMDGAGSDIGGIPDFRGYVGGFARHDEGRTYVMHVPGVVNASLTDSEIAGVVNYVMTTYGADSLPAAFVPFTAEEVTRRRALTVMDVVGLRRGVAARLYAEGVPTAGYPWP</sequence>
<dbReference type="InterPro" id="IPR036909">
    <property type="entry name" value="Cyt_c-like_dom_sf"/>
</dbReference>
<feature type="domain" description="Cytochrome c" evidence="6">
    <location>
        <begin position="17"/>
        <end position="97"/>
    </location>
</feature>
<feature type="chain" id="PRO_5020790268" description="Cytochrome c domain-containing protein" evidence="5">
    <location>
        <begin position="22"/>
        <end position="149"/>
    </location>
</feature>
<keyword evidence="1 4" id="KW-0349">Heme</keyword>
<dbReference type="SUPFAM" id="SSF46626">
    <property type="entry name" value="Cytochrome c"/>
    <property type="match status" value="1"/>
</dbReference>
<accession>A0A4R6RBR8</accession>
<evidence type="ECO:0000313" key="7">
    <source>
        <dbReference type="EMBL" id="TDP83580.1"/>
    </source>
</evidence>
<dbReference type="GO" id="GO:0020037">
    <property type="term" value="F:heme binding"/>
    <property type="evidence" value="ECO:0007669"/>
    <property type="project" value="InterPro"/>
</dbReference>
<evidence type="ECO:0000256" key="3">
    <source>
        <dbReference type="ARBA" id="ARBA00023004"/>
    </source>
</evidence>
<dbReference type="InterPro" id="IPR009056">
    <property type="entry name" value="Cyt_c-like_dom"/>
</dbReference>
<protein>
    <recommendedName>
        <fullName evidence="6">Cytochrome c domain-containing protein</fullName>
    </recommendedName>
</protein>
<proteinExistence type="predicted"/>
<dbReference type="PROSITE" id="PS51007">
    <property type="entry name" value="CYTC"/>
    <property type="match status" value="1"/>
</dbReference>
<evidence type="ECO:0000256" key="5">
    <source>
        <dbReference type="SAM" id="SignalP"/>
    </source>
</evidence>
<dbReference type="Gene3D" id="1.10.760.10">
    <property type="entry name" value="Cytochrome c-like domain"/>
    <property type="match status" value="1"/>
</dbReference>
<evidence type="ECO:0000256" key="4">
    <source>
        <dbReference type="PROSITE-ProRule" id="PRU00433"/>
    </source>
</evidence>
<name>A0A4R6RBR8_9HYPH</name>
<keyword evidence="5" id="KW-0732">Signal</keyword>
<gene>
    <name evidence="7" type="ORF">EDD54_3542</name>
</gene>
<comment type="caution">
    <text evidence="7">The sequence shown here is derived from an EMBL/GenBank/DDBJ whole genome shotgun (WGS) entry which is preliminary data.</text>
</comment>
<reference evidence="7 8" key="1">
    <citation type="submission" date="2019-03" db="EMBL/GenBank/DDBJ databases">
        <title>Genomic Encyclopedia of Type Strains, Phase IV (KMG-IV): sequencing the most valuable type-strain genomes for metagenomic binning, comparative biology and taxonomic classification.</title>
        <authorList>
            <person name="Goeker M."/>
        </authorList>
    </citation>
    <scope>NUCLEOTIDE SEQUENCE [LARGE SCALE GENOMIC DNA]</scope>
    <source>
        <strain evidence="7 8">DSM 102969</strain>
    </source>
</reference>
<dbReference type="GO" id="GO:0009055">
    <property type="term" value="F:electron transfer activity"/>
    <property type="evidence" value="ECO:0007669"/>
    <property type="project" value="InterPro"/>
</dbReference>
<evidence type="ECO:0000256" key="2">
    <source>
        <dbReference type="ARBA" id="ARBA00022723"/>
    </source>
</evidence>